<evidence type="ECO:0000313" key="2">
    <source>
        <dbReference type="Proteomes" id="UP001152888"/>
    </source>
</evidence>
<gene>
    <name evidence="1" type="ORF">ACAOBT_LOCUS18665</name>
</gene>
<accession>A0A9P0L5H1</accession>
<organism evidence="1 2">
    <name type="scientific">Acanthoscelides obtectus</name>
    <name type="common">Bean weevil</name>
    <name type="synonym">Bruchus obtectus</name>
    <dbReference type="NCBI Taxonomy" id="200917"/>
    <lineage>
        <taxon>Eukaryota</taxon>
        <taxon>Metazoa</taxon>
        <taxon>Ecdysozoa</taxon>
        <taxon>Arthropoda</taxon>
        <taxon>Hexapoda</taxon>
        <taxon>Insecta</taxon>
        <taxon>Pterygota</taxon>
        <taxon>Neoptera</taxon>
        <taxon>Endopterygota</taxon>
        <taxon>Coleoptera</taxon>
        <taxon>Polyphaga</taxon>
        <taxon>Cucujiformia</taxon>
        <taxon>Chrysomeloidea</taxon>
        <taxon>Chrysomelidae</taxon>
        <taxon>Bruchinae</taxon>
        <taxon>Bruchini</taxon>
        <taxon>Acanthoscelides</taxon>
    </lineage>
</organism>
<dbReference type="EMBL" id="CAKOFQ010007050">
    <property type="protein sequence ID" value="CAH1988800.1"/>
    <property type="molecule type" value="Genomic_DNA"/>
</dbReference>
<dbReference type="Proteomes" id="UP001152888">
    <property type="component" value="Unassembled WGS sequence"/>
</dbReference>
<keyword evidence="2" id="KW-1185">Reference proteome</keyword>
<comment type="caution">
    <text evidence="1">The sequence shown here is derived from an EMBL/GenBank/DDBJ whole genome shotgun (WGS) entry which is preliminary data.</text>
</comment>
<evidence type="ECO:0000313" key="1">
    <source>
        <dbReference type="EMBL" id="CAH1988800.1"/>
    </source>
</evidence>
<reference evidence="1" key="1">
    <citation type="submission" date="2022-03" db="EMBL/GenBank/DDBJ databases">
        <authorList>
            <person name="Sayadi A."/>
        </authorList>
    </citation>
    <scope>NUCLEOTIDE SEQUENCE</scope>
</reference>
<dbReference type="AlphaFoldDB" id="A0A9P0L5H1"/>
<proteinExistence type="predicted"/>
<name>A0A9P0L5H1_ACAOB</name>
<sequence>MLIKSLNESTLNSKFPTIREALLKLATQRICLLFSFVIQVCG</sequence>
<protein>
    <submittedName>
        <fullName evidence="1">Uncharacterized protein</fullName>
    </submittedName>
</protein>